<dbReference type="Proteomes" id="UP001596174">
    <property type="component" value="Unassembled WGS sequence"/>
</dbReference>
<evidence type="ECO:0000313" key="3">
    <source>
        <dbReference type="Proteomes" id="UP001596174"/>
    </source>
</evidence>
<dbReference type="Pfam" id="PF11239">
    <property type="entry name" value="DUF3040"/>
    <property type="match status" value="1"/>
</dbReference>
<gene>
    <name evidence="2" type="ORF">ACFP3V_14260</name>
</gene>
<dbReference type="EMBL" id="JBHSQJ010000055">
    <property type="protein sequence ID" value="MFC5908372.1"/>
    <property type="molecule type" value="Genomic_DNA"/>
</dbReference>
<protein>
    <submittedName>
        <fullName evidence="2">DUF3040 domain-containing protein</fullName>
    </submittedName>
</protein>
<name>A0ABW1G456_9ACTN</name>
<keyword evidence="1" id="KW-1133">Transmembrane helix</keyword>
<evidence type="ECO:0000313" key="2">
    <source>
        <dbReference type="EMBL" id="MFC5908372.1"/>
    </source>
</evidence>
<keyword evidence="3" id="KW-1185">Reference proteome</keyword>
<evidence type="ECO:0000256" key="1">
    <source>
        <dbReference type="SAM" id="Phobius"/>
    </source>
</evidence>
<comment type="caution">
    <text evidence="2">The sequence shown here is derived from an EMBL/GenBank/DDBJ whole genome shotgun (WGS) entry which is preliminary data.</text>
</comment>
<organism evidence="2 3">
    <name type="scientific">Streptacidiphilus monticola</name>
    <dbReference type="NCBI Taxonomy" id="2161674"/>
    <lineage>
        <taxon>Bacteria</taxon>
        <taxon>Bacillati</taxon>
        <taxon>Actinomycetota</taxon>
        <taxon>Actinomycetes</taxon>
        <taxon>Kitasatosporales</taxon>
        <taxon>Streptomycetaceae</taxon>
        <taxon>Streptacidiphilus</taxon>
    </lineage>
</organism>
<feature type="transmembrane region" description="Helical" evidence="1">
    <location>
        <begin position="67"/>
        <end position="88"/>
    </location>
</feature>
<dbReference type="RefSeq" id="WP_380583367.1">
    <property type="nucleotide sequence ID" value="NZ_JBHSQJ010000055.1"/>
</dbReference>
<feature type="transmembrane region" description="Helical" evidence="1">
    <location>
        <begin position="42"/>
        <end position="61"/>
    </location>
</feature>
<accession>A0ABW1G456</accession>
<keyword evidence="1" id="KW-0812">Transmembrane</keyword>
<reference evidence="3" key="1">
    <citation type="journal article" date="2019" name="Int. J. Syst. Evol. Microbiol.">
        <title>The Global Catalogue of Microorganisms (GCM) 10K type strain sequencing project: providing services to taxonomists for standard genome sequencing and annotation.</title>
        <authorList>
            <consortium name="The Broad Institute Genomics Platform"/>
            <consortium name="The Broad Institute Genome Sequencing Center for Infectious Disease"/>
            <person name="Wu L."/>
            <person name="Ma J."/>
        </authorList>
    </citation>
    <scope>NUCLEOTIDE SEQUENCE [LARGE SCALE GENOMIC DNA]</scope>
    <source>
        <strain evidence="3">JCM 4816</strain>
    </source>
</reference>
<dbReference type="InterPro" id="IPR021401">
    <property type="entry name" value="DUF3040"/>
</dbReference>
<keyword evidence="1" id="KW-0472">Membrane</keyword>
<proteinExistence type="predicted"/>
<sequence>MPLSEHEQRLLEQMERALYAEDPKFASALDGAGLRTRSRRTVILAVAGFVTGAALVVGGMVPSKPMAWLAALGVLLMAGSVVLAVVAWRQMPRLGVVDPRTGMPVRRRRSVVDRMEQRWQRRQDQQRGGV</sequence>